<proteinExistence type="predicted"/>
<dbReference type="EMBL" id="VTER01000001">
    <property type="protein sequence ID" value="TYS51972.1"/>
    <property type="molecule type" value="Genomic_DNA"/>
</dbReference>
<evidence type="ECO:0000256" key="3">
    <source>
        <dbReference type="ARBA" id="ARBA00023163"/>
    </source>
</evidence>
<dbReference type="PROSITE" id="PS50995">
    <property type="entry name" value="HTH_MARR_2"/>
    <property type="match status" value="1"/>
</dbReference>
<dbReference type="InterPro" id="IPR000835">
    <property type="entry name" value="HTH_MarR-typ"/>
</dbReference>
<dbReference type="Proteomes" id="UP000322139">
    <property type="component" value="Unassembled WGS sequence"/>
</dbReference>
<accession>A0A5D4RR30</accession>
<dbReference type="SUPFAM" id="SSF46785">
    <property type="entry name" value="Winged helix' DNA-binding domain"/>
    <property type="match status" value="1"/>
</dbReference>
<evidence type="ECO:0000313" key="6">
    <source>
        <dbReference type="Proteomes" id="UP000322139"/>
    </source>
</evidence>
<dbReference type="InterPro" id="IPR055166">
    <property type="entry name" value="Transc_reg_Sar_Rot_HTH"/>
</dbReference>
<reference evidence="5 6" key="1">
    <citation type="submission" date="2019-08" db="EMBL/GenBank/DDBJ databases">
        <title>Bacillus genomes from the desert of Cuatro Cienegas, Coahuila.</title>
        <authorList>
            <person name="Olmedo-Alvarez G."/>
        </authorList>
    </citation>
    <scope>NUCLEOTIDE SEQUENCE [LARGE SCALE GENOMIC DNA]</scope>
    <source>
        <strain evidence="5 6">CH446_14T</strain>
    </source>
</reference>
<dbReference type="InterPro" id="IPR039422">
    <property type="entry name" value="MarR/SlyA-like"/>
</dbReference>
<dbReference type="PANTHER" id="PTHR33164:SF43">
    <property type="entry name" value="HTH-TYPE TRANSCRIPTIONAL REPRESSOR YETL"/>
    <property type="match status" value="1"/>
</dbReference>
<sequence>MEYKDLVDEFFQNISKSPKMPFQKKVNDLSYGERSILGYLTFIQNEVTSGELSEKLCLSTPRVAAALKNLAKKEYIERNRDKNDKRLVIVSITPFGRTFVMEEHEEAKRIVEKTFRKLGEHDAKEFVRIVKRIEEIHKEME</sequence>
<dbReference type="PANTHER" id="PTHR33164">
    <property type="entry name" value="TRANSCRIPTIONAL REGULATOR, MARR FAMILY"/>
    <property type="match status" value="1"/>
</dbReference>
<dbReference type="GO" id="GO:0003700">
    <property type="term" value="F:DNA-binding transcription factor activity"/>
    <property type="evidence" value="ECO:0007669"/>
    <property type="project" value="InterPro"/>
</dbReference>
<dbReference type="GO" id="GO:0003677">
    <property type="term" value="F:DNA binding"/>
    <property type="evidence" value="ECO:0007669"/>
    <property type="project" value="UniProtKB-KW"/>
</dbReference>
<keyword evidence="3" id="KW-0804">Transcription</keyword>
<evidence type="ECO:0000259" key="4">
    <source>
        <dbReference type="PROSITE" id="PS50995"/>
    </source>
</evidence>
<dbReference type="InterPro" id="IPR036390">
    <property type="entry name" value="WH_DNA-bd_sf"/>
</dbReference>
<dbReference type="Gene3D" id="1.10.10.10">
    <property type="entry name" value="Winged helix-like DNA-binding domain superfamily/Winged helix DNA-binding domain"/>
    <property type="match status" value="1"/>
</dbReference>
<keyword evidence="1" id="KW-0805">Transcription regulation</keyword>
<dbReference type="GO" id="GO:0006950">
    <property type="term" value="P:response to stress"/>
    <property type="evidence" value="ECO:0007669"/>
    <property type="project" value="TreeGrafter"/>
</dbReference>
<dbReference type="AlphaFoldDB" id="A0A5D4RR30"/>
<dbReference type="InterPro" id="IPR036388">
    <property type="entry name" value="WH-like_DNA-bd_sf"/>
</dbReference>
<dbReference type="RefSeq" id="WP_148972962.1">
    <property type="nucleotide sequence ID" value="NZ_VTER01000001.1"/>
</dbReference>
<name>A0A5D4RR30_9BACI</name>
<dbReference type="SMART" id="SM00347">
    <property type="entry name" value="HTH_MARR"/>
    <property type="match status" value="1"/>
</dbReference>
<organism evidence="5 6">
    <name type="scientific">Bacillus infantis</name>
    <dbReference type="NCBI Taxonomy" id="324767"/>
    <lineage>
        <taxon>Bacteria</taxon>
        <taxon>Bacillati</taxon>
        <taxon>Bacillota</taxon>
        <taxon>Bacilli</taxon>
        <taxon>Bacillales</taxon>
        <taxon>Bacillaceae</taxon>
        <taxon>Bacillus</taxon>
    </lineage>
</organism>
<evidence type="ECO:0000256" key="2">
    <source>
        <dbReference type="ARBA" id="ARBA00023125"/>
    </source>
</evidence>
<evidence type="ECO:0000256" key="1">
    <source>
        <dbReference type="ARBA" id="ARBA00023015"/>
    </source>
</evidence>
<dbReference type="Pfam" id="PF22381">
    <property type="entry name" value="Staph_reg_Sar_Rot"/>
    <property type="match status" value="1"/>
</dbReference>
<dbReference type="PRINTS" id="PR00598">
    <property type="entry name" value="HTHMARR"/>
</dbReference>
<feature type="domain" description="HTH marR-type" evidence="4">
    <location>
        <begin position="1"/>
        <end position="135"/>
    </location>
</feature>
<keyword evidence="2" id="KW-0238">DNA-binding</keyword>
<comment type="caution">
    <text evidence="5">The sequence shown here is derived from an EMBL/GenBank/DDBJ whole genome shotgun (WGS) entry which is preliminary data.</text>
</comment>
<evidence type="ECO:0000313" key="5">
    <source>
        <dbReference type="EMBL" id="TYS51972.1"/>
    </source>
</evidence>
<gene>
    <name evidence="5" type="ORF">FZD51_00525</name>
</gene>
<protein>
    <submittedName>
        <fullName evidence="5">Winged helix-turn-helix transcriptional regulator</fullName>
    </submittedName>
</protein>